<protein>
    <recommendedName>
        <fullName evidence="4">Transmembrane protein</fullName>
    </recommendedName>
</protein>
<keyword evidence="1" id="KW-0812">Transmembrane</keyword>
<keyword evidence="1" id="KW-0472">Membrane</keyword>
<keyword evidence="1" id="KW-1133">Transmembrane helix</keyword>
<sequence length="68" mass="7592">MSKLDNLLRSFGCGCNSSFGGSSLLIIAVVVFLLLCTDLFDNFFCDDNSWIWIILIVLLLFNFDDGCC</sequence>
<dbReference type="Proteomes" id="UP001232584">
    <property type="component" value="Unassembled WGS sequence"/>
</dbReference>
<gene>
    <name evidence="2" type="ORF">QOZ92_002003</name>
</gene>
<comment type="caution">
    <text evidence="2">The sequence shown here is derived from an EMBL/GenBank/DDBJ whole genome shotgun (WGS) entry which is preliminary data.</text>
</comment>
<keyword evidence="3" id="KW-1185">Reference proteome</keyword>
<organism evidence="2 3">
    <name type="scientific">Paraclostridium ghonii</name>
    <dbReference type="NCBI Taxonomy" id="29358"/>
    <lineage>
        <taxon>Bacteria</taxon>
        <taxon>Bacillati</taxon>
        <taxon>Bacillota</taxon>
        <taxon>Clostridia</taxon>
        <taxon>Peptostreptococcales</taxon>
        <taxon>Peptostreptococcaceae</taxon>
        <taxon>Paraclostridium</taxon>
    </lineage>
</organism>
<feature type="transmembrane region" description="Helical" evidence="1">
    <location>
        <begin position="21"/>
        <end position="44"/>
    </location>
</feature>
<feature type="transmembrane region" description="Helical" evidence="1">
    <location>
        <begin position="50"/>
        <end position="67"/>
    </location>
</feature>
<evidence type="ECO:0000256" key="1">
    <source>
        <dbReference type="SAM" id="Phobius"/>
    </source>
</evidence>
<dbReference type="EMBL" id="JAUSWG010000007">
    <property type="protein sequence ID" value="MDQ0556887.1"/>
    <property type="molecule type" value="Genomic_DNA"/>
</dbReference>
<evidence type="ECO:0008006" key="4">
    <source>
        <dbReference type="Google" id="ProtNLM"/>
    </source>
</evidence>
<name>A0ABU0N150_9FIRM</name>
<reference evidence="2 3" key="1">
    <citation type="submission" date="2023-07" db="EMBL/GenBank/DDBJ databases">
        <title>Genomic Encyclopedia of Type Strains, Phase IV (KMG-IV): sequencing the most valuable type-strain genomes for metagenomic binning, comparative biology and taxonomic classification.</title>
        <authorList>
            <person name="Goeker M."/>
        </authorList>
    </citation>
    <scope>NUCLEOTIDE SEQUENCE [LARGE SCALE GENOMIC DNA]</scope>
    <source>
        <strain evidence="2 3">DSM 15049</strain>
    </source>
</reference>
<evidence type="ECO:0000313" key="2">
    <source>
        <dbReference type="EMBL" id="MDQ0556887.1"/>
    </source>
</evidence>
<proteinExistence type="predicted"/>
<evidence type="ECO:0000313" key="3">
    <source>
        <dbReference type="Proteomes" id="UP001232584"/>
    </source>
</evidence>
<accession>A0ABU0N150</accession>
<dbReference type="RefSeq" id="WP_250673486.1">
    <property type="nucleotide sequence ID" value="NZ_BAAACE010000005.1"/>
</dbReference>